<keyword evidence="1" id="KW-0239">DNA-directed DNA polymerase</keyword>
<reference evidence="2 7" key="1">
    <citation type="submission" date="2015-07" db="EMBL/GenBank/DDBJ databases">
        <title>Foodborne Vibrio parahaemolyticus Isolates.</title>
        <authorList>
            <person name="Ronholm J."/>
            <person name="Petronella N."/>
            <person name="Kenwell R."/>
            <person name="Banerjee S."/>
        </authorList>
    </citation>
    <scope>NUCLEOTIDE SEQUENCE [LARGE SCALE GENOMIC DNA]</scope>
    <source>
        <strain evidence="2 7">HS-06-05</strain>
    </source>
</reference>
<dbReference type="AlphaFoldDB" id="A0A0F5T6P7"/>
<dbReference type="RefSeq" id="WP_005456107.1">
    <property type="nucleotide sequence ID" value="NZ_CAMFHS010000005.1"/>
</dbReference>
<keyword evidence="1" id="KW-0235">DNA replication</keyword>
<dbReference type="OrthoDB" id="5609147at2"/>
<evidence type="ECO:0000313" key="7">
    <source>
        <dbReference type="Proteomes" id="UP000037697"/>
    </source>
</evidence>
<dbReference type="GeneID" id="1189955"/>
<dbReference type="InterPro" id="IPR036654">
    <property type="entry name" value="DNA_pol_III_psi_sf"/>
</dbReference>
<proteinExistence type="predicted"/>
<dbReference type="Proteomes" id="UP000037697">
    <property type="component" value="Unassembled WGS sequence"/>
</dbReference>
<dbReference type="Gene3D" id="3.40.50.10220">
    <property type="entry name" value="DNA polymerase III, psi subunit"/>
    <property type="match status" value="1"/>
</dbReference>
<dbReference type="Proteomes" id="UP000518904">
    <property type="component" value="Unassembled WGS sequence"/>
</dbReference>
<dbReference type="EMBL" id="JABCLD010002139">
    <property type="protein sequence ID" value="NMU29200.1"/>
    <property type="molecule type" value="Genomic_DNA"/>
</dbReference>
<reference evidence="3" key="4">
    <citation type="submission" date="2023-06" db="EMBL/GenBank/DDBJ databases">
        <title>Genomic Diversity of Vibrio spp. and Metagenomic Analysis of Pathogens in Florida Gulf Coastal Waters Following Hurricane Ian.</title>
        <authorList>
            <person name="Brumfield K.D."/>
        </authorList>
    </citation>
    <scope>NUCLEOTIDE SEQUENCE</scope>
    <source>
        <strain evidence="3">WBS2B-138</strain>
    </source>
</reference>
<dbReference type="GO" id="GO:0008408">
    <property type="term" value="F:3'-5' exonuclease activity"/>
    <property type="evidence" value="ECO:0007669"/>
    <property type="project" value="InterPro"/>
</dbReference>
<dbReference type="GO" id="GO:0006260">
    <property type="term" value="P:DNA replication"/>
    <property type="evidence" value="ECO:0007669"/>
    <property type="project" value="UniProtKB-KW"/>
</dbReference>
<dbReference type="NCBIfam" id="NF004764">
    <property type="entry name" value="PRK06100.1"/>
    <property type="match status" value="1"/>
</dbReference>
<keyword evidence="1 3" id="KW-0808">Transferase</keyword>
<reference evidence="6" key="3">
    <citation type="submission" date="2022-12" db="EMBL/GenBank/DDBJ databases">
        <title>Vibrio parahaemolyticus become highly virulent by producing novel Tc toxins.</title>
        <authorList>
            <person name="Yang F."/>
            <person name="You Y."/>
            <person name="Lai Q."/>
            <person name="Xu L."/>
            <person name="Li F."/>
        </authorList>
    </citation>
    <scope>NUCLEOTIDE SEQUENCE</scope>
    <source>
        <strain evidence="6">Vp-HL-202005</strain>
    </source>
</reference>
<evidence type="ECO:0000313" key="4">
    <source>
        <dbReference type="EMBL" id="NMU29200.1"/>
    </source>
</evidence>
<dbReference type="PIRSF" id="PIRSF029225">
    <property type="entry name" value="DNA_pol_III_psi"/>
    <property type="match status" value="1"/>
</dbReference>
<dbReference type="GO" id="GO:0003887">
    <property type="term" value="F:DNA-directed DNA polymerase activity"/>
    <property type="evidence" value="ECO:0007669"/>
    <property type="project" value="UniProtKB-KW"/>
</dbReference>
<evidence type="ECO:0000313" key="5">
    <source>
        <dbReference type="EMBL" id="NMU85842.1"/>
    </source>
</evidence>
<dbReference type="EMBL" id="CP114194">
    <property type="protein sequence ID" value="WAT89668.1"/>
    <property type="molecule type" value="Genomic_DNA"/>
</dbReference>
<evidence type="ECO:0000256" key="1">
    <source>
        <dbReference type="PIRNR" id="PIRNR029225"/>
    </source>
</evidence>
<organism evidence="4 9">
    <name type="scientific">Vibrio parahaemolyticus</name>
    <dbReference type="NCBI Taxonomy" id="670"/>
    <lineage>
        <taxon>Bacteria</taxon>
        <taxon>Pseudomonadati</taxon>
        <taxon>Pseudomonadota</taxon>
        <taxon>Gammaproteobacteria</taxon>
        <taxon>Vibrionales</taxon>
        <taxon>Vibrionaceae</taxon>
        <taxon>Vibrio</taxon>
    </lineage>
</organism>
<protein>
    <recommendedName>
        <fullName evidence="1">DNA polymerase III subunit psi</fullName>
    </recommendedName>
</protein>
<evidence type="ECO:0000313" key="6">
    <source>
        <dbReference type="EMBL" id="WAT89668.1"/>
    </source>
</evidence>
<name>A0A0F5T6P7_VIBPH</name>
<evidence type="ECO:0000313" key="2">
    <source>
        <dbReference type="EMBL" id="KOY33085.1"/>
    </source>
</evidence>
<dbReference type="Proteomes" id="UP001156560">
    <property type="component" value="Chromosome 1"/>
</dbReference>
<dbReference type="Pfam" id="PF03603">
    <property type="entry name" value="DNA_III_psi"/>
    <property type="match status" value="1"/>
</dbReference>
<dbReference type="Proteomes" id="UP000555836">
    <property type="component" value="Unassembled WGS sequence"/>
</dbReference>
<dbReference type="InterPro" id="IPR004615">
    <property type="entry name" value="DNA_pol_III_psi"/>
</dbReference>
<dbReference type="EMBL" id="JAUHGG010000004">
    <property type="protein sequence ID" value="MDS1821873.1"/>
    <property type="molecule type" value="Genomic_DNA"/>
</dbReference>
<dbReference type="OMA" id="WVWFAGC"/>
<sequence length="132" mass="15142">MSINEKQYLHEMGITSWELIHPERLAGYQPPTIDLPSSCKLLLVSPICPTNETAILFEKILKSMKLTLEQAMHIEPERLAMLGEHQLEWVWFAGCESNSMENAKQLTSPLLQDIDGNNEQKRALWQQICSYS</sequence>
<dbReference type="EMBL" id="JABCLB010002279">
    <property type="protein sequence ID" value="NMU85842.1"/>
    <property type="molecule type" value="Genomic_DNA"/>
</dbReference>
<evidence type="ECO:0000313" key="3">
    <source>
        <dbReference type="EMBL" id="MDS1821873.1"/>
    </source>
</evidence>
<dbReference type="SUPFAM" id="SSF102220">
    <property type="entry name" value="DNA polymerase III psi subunit"/>
    <property type="match status" value="1"/>
</dbReference>
<dbReference type="EMBL" id="LIRS01000066">
    <property type="protein sequence ID" value="KOY33085.1"/>
    <property type="molecule type" value="Genomic_DNA"/>
</dbReference>
<comment type="function">
    <text evidence="1">Part of the beta sliding clamp loading complex, which hydrolyzes ATP to load the beta clamp onto primed DNA to form the DNA replication pre-initiation complex. DNA polymerase III is a complex, multichain enzyme responsible for most of the replicative synthesis in bacteria. This DNA polymerase also exhibits 3' to 5' exonuclease activity.</text>
</comment>
<gene>
    <name evidence="2" type="ORF">ACX05_08265</name>
    <name evidence="5" type="ORF">HKB16_23595</name>
    <name evidence="4" type="ORF">HKB21_26700</name>
    <name evidence="6" type="ORF">O1Q84_13670</name>
    <name evidence="3" type="ORF">QX249_14540</name>
</gene>
<dbReference type="Proteomes" id="UP001253193">
    <property type="component" value="Unassembled WGS sequence"/>
</dbReference>
<keyword evidence="1 3" id="KW-0548">Nucleotidyltransferase</keyword>
<evidence type="ECO:0000313" key="8">
    <source>
        <dbReference type="Proteomes" id="UP000518904"/>
    </source>
</evidence>
<reference evidence="8 9" key="2">
    <citation type="submission" date="2020-04" db="EMBL/GenBank/DDBJ databases">
        <title>Whole-genome sequencing of Vibrio spp. from China reveals different genetic environments of blaCTX-M-14 among diverse lineages.</title>
        <authorList>
            <person name="Zheng Z."/>
            <person name="Ye L."/>
            <person name="Chen S."/>
        </authorList>
    </citation>
    <scope>NUCLEOTIDE SEQUENCE [LARGE SCALE GENOMIC DNA]</scope>
    <source>
        <strain evidence="5 8">Vb0551</strain>
        <strain evidence="4 9">Vb0574</strain>
    </source>
</reference>
<evidence type="ECO:0000313" key="9">
    <source>
        <dbReference type="Proteomes" id="UP000555836"/>
    </source>
</evidence>
<accession>A0A0F5T6P7</accession>